<dbReference type="GO" id="GO:1990281">
    <property type="term" value="C:efflux pump complex"/>
    <property type="evidence" value="ECO:0007669"/>
    <property type="project" value="TreeGrafter"/>
</dbReference>
<evidence type="ECO:0000259" key="2">
    <source>
        <dbReference type="Pfam" id="PF25973"/>
    </source>
</evidence>
<dbReference type="SUPFAM" id="SSF111369">
    <property type="entry name" value="HlyD-like secretion proteins"/>
    <property type="match status" value="1"/>
</dbReference>
<feature type="domain" description="CzcB-like barrel-sandwich hybrid" evidence="2">
    <location>
        <begin position="105"/>
        <end position="250"/>
    </location>
</feature>
<dbReference type="GO" id="GO:0015562">
    <property type="term" value="F:efflux transmembrane transporter activity"/>
    <property type="evidence" value="ECO:0007669"/>
    <property type="project" value="TreeGrafter"/>
</dbReference>
<protein>
    <submittedName>
        <fullName evidence="3">Efflux transporter, RND family, MFP subunit subfamily</fullName>
    </submittedName>
</protein>
<evidence type="ECO:0000313" key="3">
    <source>
        <dbReference type="EMBL" id="AAZ25969.1"/>
    </source>
</evidence>
<dbReference type="Proteomes" id="UP000000547">
    <property type="component" value="Chromosome"/>
</dbReference>
<keyword evidence="1" id="KW-0472">Membrane</keyword>
<dbReference type="Gene3D" id="1.10.287.470">
    <property type="entry name" value="Helix hairpin bin"/>
    <property type="match status" value="1"/>
</dbReference>
<dbReference type="AlphaFoldDB" id="Q482B5"/>
<evidence type="ECO:0000256" key="1">
    <source>
        <dbReference type="SAM" id="Phobius"/>
    </source>
</evidence>
<name>Q482B5_COLP3</name>
<dbReference type="PANTHER" id="PTHR30469">
    <property type="entry name" value="MULTIDRUG RESISTANCE PROTEIN MDTA"/>
    <property type="match status" value="1"/>
</dbReference>
<dbReference type="KEGG" id="cps:CPS_2385"/>
<dbReference type="InterPro" id="IPR058647">
    <property type="entry name" value="BSH_CzcB-like"/>
</dbReference>
<dbReference type="RefSeq" id="WP_011043197.1">
    <property type="nucleotide sequence ID" value="NC_003910.7"/>
</dbReference>
<dbReference type="EMBL" id="CP000083">
    <property type="protein sequence ID" value="AAZ25969.1"/>
    <property type="molecule type" value="Genomic_DNA"/>
</dbReference>
<keyword evidence="1" id="KW-0812">Transmembrane</keyword>
<accession>Q482B5</accession>
<dbReference type="Gene3D" id="2.40.50.100">
    <property type="match status" value="1"/>
</dbReference>
<keyword evidence="1" id="KW-1133">Transmembrane helix</keyword>
<sequence>MTKFSSTNNKNTSSQLNLLKQRSLMKSTLPIIILIIAVLGSYFIYHSGKSNLLLSTKVSEKKNLNDVTKSKNQKKIRIVNTQLITVETHTPTWQATGVVKPAQTLNLKAEVSGVINKVNPDAIPGALIHQGETLLTLNSENFQYALINKKSALIQAQSTLSIEKGNQVLALEAFAFMPDDMQTEQEKSLVLREPQIASAIAKVMSNQASVDKAKADLAKTEITMPFTGKIQKRNISLGASINANSSLYQILNIEQFWLEVKIPRQFFTILDKKQPVLLTHQQNRNIKHTRLGNILTSLTSLDSRDRQVQLLVSIDDPLLLKKRALIKATLGTETQATSNNSPNLIFINDFLFLSLHGKPLENTVQIKPHWLIANDYIWVVDQKNTLQQRKVEVVFQGKKYLFVRGNFFEGDHALIDKLSIAVSGMKVKKRSLKSLSLKDKDNV</sequence>
<dbReference type="Gene3D" id="2.40.30.170">
    <property type="match status" value="1"/>
</dbReference>
<gene>
    <name evidence="3" type="ordered locus">CPS_2385</name>
</gene>
<feature type="transmembrane region" description="Helical" evidence="1">
    <location>
        <begin position="28"/>
        <end position="45"/>
    </location>
</feature>
<reference evidence="3" key="1">
    <citation type="journal article" date="2005" name="Proc. Natl. Acad. Sci. U.S.A.">
        <title>The psychrophilic lifestyle as revealed by the genome sequence of Colwellia psychrerythraea 34H through genomic and proteomic analyses.</title>
        <authorList>
            <person name="Methe B.A."/>
            <person name="Nelson K.E."/>
            <person name="Deming J.W."/>
            <person name="Momen B."/>
            <person name="Melamud E."/>
            <person name="Zhang X."/>
            <person name="Moult J."/>
            <person name="Madupu R."/>
            <person name="Nelson W.C."/>
            <person name="Dodson R.J."/>
            <person name="Brinkac L.M."/>
            <person name="Daugherty S.C."/>
            <person name="Durkin A.S."/>
            <person name="DeBoy R.T."/>
            <person name="Kolonay J.F."/>
            <person name="Sullivan S.A."/>
            <person name="Zhou L."/>
            <person name="Davidsen T.M."/>
            <person name="Wu M."/>
            <person name="Huston A.L."/>
            <person name="Lewis M."/>
            <person name="Weaver B."/>
            <person name="Weidman J.F."/>
            <person name="Khouri H."/>
            <person name="Utterback T.R."/>
            <person name="Feldblyum T.V."/>
            <person name="Fraser C.M."/>
        </authorList>
    </citation>
    <scope>NUCLEOTIDE SEQUENCE [LARGE SCALE GENOMIC DNA]</scope>
    <source>
        <strain evidence="3">34H</strain>
    </source>
</reference>
<evidence type="ECO:0000313" key="4">
    <source>
        <dbReference type="Proteomes" id="UP000000547"/>
    </source>
</evidence>
<organism evidence="3 4">
    <name type="scientific">Colwellia psychrerythraea (strain 34H / ATCC BAA-681)</name>
    <name type="common">Vibrio psychroerythus</name>
    <dbReference type="NCBI Taxonomy" id="167879"/>
    <lineage>
        <taxon>Bacteria</taxon>
        <taxon>Pseudomonadati</taxon>
        <taxon>Pseudomonadota</taxon>
        <taxon>Gammaproteobacteria</taxon>
        <taxon>Alteromonadales</taxon>
        <taxon>Colwelliaceae</taxon>
        <taxon>Colwellia</taxon>
    </lineage>
</organism>
<dbReference type="STRING" id="167879.CPS_2385"/>
<proteinExistence type="predicted"/>
<dbReference type="Pfam" id="PF25973">
    <property type="entry name" value="BSH_CzcB"/>
    <property type="match status" value="1"/>
</dbReference>
<dbReference type="HOGENOM" id="CLU_018816_18_2_6"/>